<evidence type="ECO:0000256" key="14">
    <source>
        <dbReference type="ARBA" id="ARBA00023128"/>
    </source>
</evidence>
<evidence type="ECO:0000256" key="1">
    <source>
        <dbReference type="ARBA" id="ARBA00001760"/>
    </source>
</evidence>
<feature type="domain" description="PDZ" evidence="17">
    <location>
        <begin position="257"/>
        <end position="292"/>
    </location>
</feature>
<dbReference type="GeneTree" id="ENSGT00940000160760"/>
<evidence type="ECO:0000256" key="3">
    <source>
        <dbReference type="ARBA" id="ARBA00004569"/>
    </source>
</evidence>
<comment type="subcellular location">
    <subcellularLocation>
        <location evidence="3">Mitochondrion intermembrane space</location>
    </subcellularLocation>
    <subcellularLocation>
        <location evidence="2">Mitochondrion membrane</location>
        <topology evidence="2">Single-pass membrane protein</topology>
    </subcellularLocation>
</comment>
<dbReference type="Gene3D" id="2.40.10.120">
    <property type="match status" value="1"/>
</dbReference>
<comment type="catalytic activity">
    <reaction evidence="1">
        <text>Cleavage of non-polar aliphatic amino-acids at the P1 position, with a preference for Val, Ile and Met. At the P2 and P3 positions, Arg is selected most strongly with a secondary preference for other hydrophilic residues.</text>
        <dbReference type="EC" id="3.4.21.108"/>
    </reaction>
</comment>
<keyword evidence="11" id="KW-0720">Serine protease</keyword>
<reference evidence="19" key="1">
    <citation type="journal article" date="2002" name="Science">
        <title>The draft genome of Ciona intestinalis: insights into chordate and vertebrate origins.</title>
        <authorList>
            <person name="Dehal P."/>
            <person name="Satou Y."/>
            <person name="Campbell R.K."/>
            <person name="Chapman J."/>
            <person name="Degnan B."/>
            <person name="De Tomaso A."/>
            <person name="Davidson B."/>
            <person name="Di Gregorio A."/>
            <person name="Gelpke M."/>
            <person name="Goodstein D.M."/>
            <person name="Harafuji N."/>
            <person name="Hastings K.E."/>
            <person name="Ho I."/>
            <person name="Hotta K."/>
            <person name="Huang W."/>
            <person name="Kawashima T."/>
            <person name="Lemaire P."/>
            <person name="Martinez D."/>
            <person name="Meinertzhagen I.A."/>
            <person name="Necula S."/>
            <person name="Nonaka M."/>
            <person name="Putnam N."/>
            <person name="Rash S."/>
            <person name="Saiga H."/>
            <person name="Satake M."/>
            <person name="Terry A."/>
            <person name="Yamada L."/>
            <person name="Wang H.G."/>
            <person name="Awazu S."/>
            <person name="Azumi K."/>
            <person name="Boore J."/>
            <person name="Branno M."/>
            <person name="Chin-Bow S."/>
            <person name="DeSantis R."/>
            <person name="Doyle S."/>
            <person name="Francino P."/>
            <person name="Keys D.N."/>
            <person name="Haga S."/>
            <person name="Hayashi H."/>
            <person name="Hino K."/>
            <person name="Imai K.S."/>
            <person name="Inaba K."/>
            <person name="Kano S."/>
            <person name="Kobayashi K."/>
            <person name="Kobayashi M."/>
            <person name="Lee B.I."/>
            <person name="Makabe K.W."/>
            <person name="Manohar C."/>
            <person name="Matassi G."/>
            <person name="Medina M."/>
            <person name="Mochizuki Y."/>
            <person name="Mount S."/>
            <person name="Morishita T."/>
            <person name="Miura S."/>
            <person name="Nakayama A."/>
            <person name="Nishizaka S."/>
            <person name="Nomoto H."/>
            <person name="Ohta F."/>
            <person name="Oishi K."/>
            <person name="Rigoutsos I."/>
            <person name="Sano M."/>
            <person name="Sasaki A."/>
            <person name="Sasakura Y."/>
            <person name="Shoguchi E."/>
            <person name="Shin-i T."/>
            <person name="Spagnuolo A."/>
            <person name="Stainier D."/>
            <person name="Suzuki M.M."/>
            <person name="Tassy O."/>
            <person name="Takatori N."/>
            <person name="Tokuoka M."/>
            <person name="Yagi K."/>
            <person name="Yoshizaki F."/>
            <person name="Wada S."/>
            <person name="Zhang C."/>
            <person name="Hyatt P.D."/>
            <person name="Larimer F."/>
            <person name="Detter C."/>
            <person name="Doggett N."/>
            <person name="Glavina T."/>
            <person name="Hawkins T."/>
            <person name="Richardson P."/>
            <person name="Lucas S."/>
            <person name="Kohara Y."/>
            <person name="Levine M."/>
            <person name="Satoh N."/>
            <person name="Rokhsar D.S."/>
        </authorList>
    </citation>
    <scope>NUCLEOTIDE SEQUENCE [LARGE SCALE GENOMIC DNA]</scope>
</reference>
<keyword evidence="7" id="KW-0645">Protease</keyword>
<reference evidence="18" key="4">
    <citation type="submission" date="2025-09" db="UniProtKB">
        <authorList>
            <consortium name="Ensembl"/>
        </authorList>
    </citation>
    <scope>IDENTIFICATION</scope>
</reference>
<reference evidence="18" key="3">
    <citation type="submission" date="2025-08" db="UniProtKB">
        <authorList>
            <consortium name="Ensembl"/>
        </authorList>
    </citation>
    <scope>IDENTIFICATION</scope>
</reference>
<evidence type="ECO:0000256" key="16">
    <source>
        <dbReference type="ARBA" id="ARBA00023145"/>
    </source>
</evidence>
<organism evidence="18 19">
    <name type="scientific">Ciona intestinalis</name>
    <name type="common">Transparent sea squirt</name>
    <name type="synonym">Ascidia intestinalis</name>
    <dbReference type="NCBI Taxonomy" id="7719"/>
    <lineage>
        <taxon>Eukaryota</taxon>
        <taxon>Metazoa</taxon>
        <taxon>Chordata</taxon>
        <taxon>Tunicata</taxon>
        <taxon>Ascidiacea</taxon>
        <taxon>Phlebobranchia</taxon>
        <taxon>Cionidae</taxon>
        <taxon>Ciona</taxon>
    </lineage>
</organism>
<dbReference type="GO" id="GO:0004252">
    <property type="term" value="F:serine-type endopeptidase activity"/>
    <property type="evidence" value="ECO:0000318"/>
    <property type="project" value="GO_Central"/>
</dbReference>
<evidence type="ECO:0000259" key="17">
    <source>
        <dbReference type="PROSITE" id="PS50106"/>
    </source>
</evidence>
<evidence type="ECO:0000313" key="19">
    <source>
        <dbReference type="Proteomes" id="UP000008144"/>
    </source>
</evidence>
<dbReference type="GO" id="GO:0031966">
    <property type="term" value="C:mitochondrial membrane"/>
    <property type="evidence" value="ECO:0007669"/>
    <property type="project" value="UniProtKB-SubCell"/>
</dbReference>
<dbReference type="Gene3D" id="2.30.42.10">
    <property type="match status" value="1"/>
</dbReference>
<dbReference type="GO" id="GO:0005758">
    <property type="term" value="C:mitochondrial intermembrane space"/>
    <property type="evidence" value="ECO:0007669"/>
    <property type="project" value="UniProtKB-SubCell"/>
</dbReference>
<dbReference type="InterPro" id="IPR036034">
    <property type="entry name" value="PDZ_sf"/>
</dbReference>
<comment type="similarity">
    <text evidence="4">Belongs to the peptidase S1C family.</text>
</comment>
<evidence type="ECO:0000256" key="4">
    <source>
        <dbReference type="ARBA" id="ARBA00010541"/>
    </source>
</evidence>
<evidence type="ECO:0000256" key="11">
    <source>
        <dbReference type="ARBA" id="ARBA00022825"/>
    </source>
</evidence>
<evidence type="ECO:0000256" key="7">
    <source>
        <dbReference type="ARBA" id="ARBA00022670"/>
    </source>
</evidence>
<dbReference type="Pfam" id="PF13365">
    <property type="entry name" value="Trypsin_2"/>
    <property type="match status" value="1"/>
</dbReference>
<keyword evidence="8" id="KW-0812">Transmembrane</keyword>
<dbReference type="FunFam" id="2.40.10.120:FF:000004">
    <property type="entry name" value="Serine protease HTRA2, mitochondrial"/>
    <property type="match status" value="1"/>
</dbReference>
<dbReference type="FunCoup" id="H2Y050">
    <property type="interactions" value="2"/>
</dbReference>
<dbReference type="SUPFAM" id="SSF50156">
    <property type="entry name" value="PDZ domain-like"/>
    <property type="match status" value="1"/>
</dbReference>
<dbReference type="GO" id="GO:0012501">
    <property type="term" value="P:programmed cell death"/>
    <property type="evidence" value="ECO:0000318"/>
    <property type="project" value="GO_Central"/>
</dbReference>
<proteinExistence type="inferred from homology"/>
<keyword evidence="12" id="KW-0809">Transit peptide</keyword>
<dbReference type="HOGENOM" id="CLU_020120_6_0_1"/>
<dbReference type="InParanoid" id="H2Y050"/>
<sequence>GAGNTGGNTRRGAFNFVADVVQVAGPAVVHIERLVNVPFTRRAVAVSNGSGFLVESNGLIITNAHVVGNQSALNVKLQDGREFEGQVIGIDEARDIAAVKINCTGLPKIPLGTTRDLRPGEWVVAIGSPLALKNTVTAGIVSNMCRAGKELGLRDEEKRDMEYIQTDATINVGNSGGPLVNLDGEVIGINSMMASAGIGFAIPIDYVRDFLQQLEHGQQTRVQHTRRWIGVSMLSLTPEISSHLRARNPDFPDVTTGVYVHKVTPDSPSDIAGVQNGDVIIKINGKQINGVSDVLETLKQNQVLNASICRRGRTIVVRIIAEEIVH</sequence>
<dbReference type="SMART" id="SM00228">
    <property type="entry name" value="PDZ"/>
    <property type="match status" value="1"/>
</dbReference>
<dbReference type="Proteomes" id="UP000008144">
    <property type="component" value="Chromosome 1"/>
</dbReference>
<dbReference type="PRINTS" id="PR00834">
    <property type="entry name" value="PROTEASES2C"/>
</dbReference>
<dbReference type="STRING" id="7719.ENSCINP00000035284"/>
<dbReference type="EMBL" id="EAAA01000395">
    <property type="status" value="NOT_ANNOTATED_CDS"/>
    <property type="molecule type" value="Genomic_DNA"/>
</dbReference>
<dbReference type="EC" id="3.4.21.108" evidence="5"/>
<dbReference type="InterPro" id="IPR001478">
    <property type="entry name" value="PDZ"/>
</dbReference>
<dbReference type="GO" id="GO:0006508">
    <property type="term" value="P:proteolysis"/>
    <property type="evidence" value="ECO:0000318"/>
    <property type="project" value="GO_Central"/>
</dbReference>
<dbReference type="SUPFAM" id="SSF50494">
    <property type="entry name" value="Trypsin-like serine proteases"/>
    <property type="match status" value="1"/>
</dbReference>
<protein>
    <recommendedName>
        <fullName evidence="6">Serine protease HTRA2, mitochondrial</fullName>
        <ecNumber evidence="5">3.4.21.108</ecNumber>
    </recommendedName>
</protein>
<dbReference type="PANTHER" id="PTHR22939:SF129">
    <property type="entry name" value="SERINE PROTEASE HTRA2, MITOCHONDRIAL"/>
    <property type="match status" value="1"/>
</dbReference>
<keyword evidence="9" id="KW-0053">Apoptosis</keyword>
<dbReference type="GO" id="GO:0006915">
    <property type="term" value="P:apoptotic process"/>
    <property type="evidence" value="ECO:0007669"/>
    <property type="project" value="UniProtKB-KW"/>
</dbReference>
<evidence type="ECO:0000256" key="15">
    <source>
        <dbReference type="ARBA" id="ARBA00023136"/>
    </source>
</evidence>
<keyword evidence="15" id="KW-0472">Membrane</keyword>
<keyword evidence="10" id="KW-0378">Hydrolase</keyword>
<accession>H2Y050</accession>
<dbReference type="InterPro" id="IPR009003">
    <property type="entry name" value="Peptidase_S1_PA"/>
</dbReference>
<dbReference type="GO" id="GO:0043065">
    <property type="term" value="P:positive regulation of apoptotic process"/>
    <property type="evidence" value="ECO:0000318"/>
    <property type="project" value="GO_Central"/>
</dbReference>
<keyword evidence="16" id="KW-0865">Zymogen</keyword>
<dbReference type="OMA" id="CAIRINA"/>
<evidence type="ECO:0000256" key="12">
    <source>
        <dbReference type="ARBA" id="ARBA00022946"/>
    </source>
</evidence>
<reference evidence="18" key="2">
    <citation type="journal article" date="2008" name="Genome Biol.">
        <title>Improved genome assembly and evidence-based global gene model set for the chordate Ciona intestinalis: new insight into intron and operon populations.</title>
        <authorList>
            <person name="Satou Y."/>
            <person name="Mineta K."/>
            <person name="Ogasawara M."/>
            <person name="Sasakura Y."/>
            <person name="Shoguchi E."/>
            <person name="Ueno K."/>
            <person name="Yamada L."/>
            <person name="Matsumoto J."/>
            <person name="Wasserscheid J."/>
            <person name="Dewar K."/>
            <person name="Wiley G.B."/>
            <person name="Macmil S.L."/>
            <person name="Roe B.A."/>
            <person name="Zeller R.W."/>
            <person name="Hastings K.E."/>
            <person name="Lemaire P."/>
            <person name="Lindquist E."/>
            <person name="Endo T."/>
            <person name="Hotta K."/>
            <person name="Inaba K."/>
        </authorList>
    </citation>
    <scope>NUCLEOTIDE SEQUENCE [LARGE SCALE GENOMIC DNA]</scope>
    <source>
        <strain evidence="18">wild type</strain>
    </source>
</reference>
<evidence type="ECO:0000256" key="10">
    <source>
        <dbReference type="ARBA" id="ARBA00022801"/>
    </source>
</evidence>
<keyword evidence="14" id="KW-0496">Mitochondrion</keyword>
<evidence type="ECO:0000256" key="2">
    <source>
        <dbReference type="ARBA" id="ARBA00004304"/>
    </source>
</evidence>
<dbReference type="InterPro" id="IPR001940">
    <property type="entry name" value="Peptidase_S1C"/>
</dbReference>
<evidence type="ECO:0000256" key="9">
    <source>
        <dbReference type="ARBA" id="ARBA00022703"/>
    </source>
</evidence>
<dbReference type="CDD" id="cd06785">
    <property type="entry name" value="cpPDZ_HtrA-like"/>
    <property type="match status" value="1"/>
</dbReference>
<keyword evidence="19" id="KW-1185">Reference proteome</keyword>
<evidence type="ECO:0000313" key="18">
    <source>
        <dbReference type="Ensembl" id="ENSCINP00000035284.1"/>
    </source>
</evidence>
<dbReference type="PANTHER" id="PTHR22939">
    <property type="entry name" value="SERINE PROTEASE FAMILY S1C HTRA-RELATED"/>
    <property type="match status" value="1"/>
</dbReference>
<evidence type="ECO:0000256" key="8">
    <source>
        <dbReference type="ARBA" id="ARBA00022692"/>
    </source>
</evidence>
<dbReference type="AlphaFoldDB" id="H2Y050"/>
<keyword evidence="13" id="KW-1133">Transmembrane helix</keyword>
<dbReference type="Pfam" id="PF13180">
    <property type="entry name" value="PDZ_2"/>
    <property type="match status" value="1"/>
</dbReference>
<dbReference type="PROSITE" id="PS50106">
    <property type="entry name" value="PDZ"/>
    <property type="match status" value="1"/>
</dbReference>
<name>H2Y050_CIOIN</name>
<dbReference type="GO" id="GO:0007005">
    <property type="term" value="P:mitochondrion organization"/>
    <property type="evidence" value="ECO:0007669"/>
    <property type="project" value="UniProtKB-ARBA"/>
</dbReference>
<evidence type="ECO:0000256" key="5">
    <source>
        <dbReference type="ARBA" id="ARBA00013033"/>
    </source>
</evidence>
<evidence type="ECO:0000256" key="13">
    <source>
        <dbReference type="ARBA" id="ARBA00022989"/>
    </source>
</evidence>
<dbReference type="Ensembl" id="ENSCINT00000035978.1">
    <property type="protein sequence ID" value="ENSCINP00000035284.1"/>
    <property type="gene ID" value="ENSCING00000025030.1"/>
</dbReference>
<evidence type="ECO:0000256" key="6">
    <source>
        <dbReference type="ARBA" id="ARBA00016929"/>
    </source>
</evidence>